<dbReference type="OrthoDB" id="9801609at2"/>
<dbReference type="InterPro" id="IPR028098">
    <property type="entry name" value="Glyco_trans_4-like_N"/>
</dbReference>
<keyword evidence="1 4" id="KW-0808">Transferase</keyword>
<evidence type="ECO:0000259" key="3">
    <source>
        <dbReference type="Pfam" id="PF13439"/>
    </source>
</evidence>
<dbReference type="Pfam" id="PF00534">
    <property type="entry name" value="Glycos_transf_1"/>
    <property type="match status" value="1"/>
</dbReference>
<dbReference type="InterPro" id="IPR001296">
    <property type="entry name" value="Glyco_trans_1"/>
</dbReference>
<sequence length="368" mass="42578">MEREKRIAVYLYDIAKPYVGLGEFEHNIALRIGARAAALKADYGVTVCFLVPPGKKGFYGTDVEYITLWKWRYHLLNCPLPAFIKRFFFPRADLVHWTQQLPRLRTCLSRYTFVTIHDVNFFHNGIPKSKIEQKRKRIQRTLNHATHLSFISHFTQEDVKKHFDIHVPARVILNGVTDQTQLPQEKVEGIPDRYFLCVSGLDNKKNVHLLVEMMRYLPNEFLVVAGRGSTAYTQYLYRLVERYRLTNIRFVGCVDSGRKAFLYKGCKAFLFPSRSEGFGLPVAEAMTFGKPCFISSLTSLPEIGGDAAYYFTELNPRSMAADVMEGMKDYENDPEAKRRHILAHVRKFDWDKAASAYIDFYLEILGCR</sequence>
<dbReference type="Pfam" id="PF13439">
    <property type="entry name" value="Glyco_transf_4"/>
    <property type="match status" value="1"/>
</dbReference>
<dbReference type="AlphaFoldDB" id="E0NU95"/>
<dbReference type="eggNOG" id="COG0438">
    <property type="taxonomic scope" value="Bacteria"/>
</dbReference>
<reference evidence="4" key="1">
    <citation type="submission" date="2010-07" db="EMBL/GenBank/DDBJ databases">
        <authorList>
            <person name="Muzny D."/>
            <person name="Qin X."/>
            <person name="Deng J."/>
            <person name="Jiang H."/>
            <person name="Liu Y."/>
            <person name="Qu J."/>
            <person name="Song X.-Z."/>
            <person name="Zhang L."/>
            <person name="Thornton R."/>
            <person name="Coyle M."/>
            <person name="Francisco L."/>
            <person name="Jackson L."/>
            <person name="Javaid M."/>
            <person name="Korchina V."/>
            <person name="Kovar C."/>
            <person name="Mata R."/>
            <person name="Mathew T."/>
            <person name="Ngo R."/>
            <person name="Nguyen L."/>
            <person name="Nguyen N."/>
            <person name="Okwuonu G."/>
            <person name="Ongeri F."/>
            <person name="Pham C."/>
            <person name="Simmons D."/>
            <person name="Wilczek-Boney K."/>
            <person name="Hale W."/>
            <person name="Jakkamsetti A."/>
            <person name="Pham P."/>
            <person name="Ruth R."/>
            <person name="San Lucas F."/>
            <person name="Warren J."/>
            <person name="Zhang J."/>
            <person name="Zhao Z."/>
            <person name="Zhou C."/>
            <person name="Zhu D."/>
            <person name="Lee S."/>
            <person name="Bess C."/>
            <person name="Blankenburg K."/>
            <person name="Forbes L."/>
            <person name="Fu Q."/>
            <person name="Gubbala S."/>
            <person name="Hirani K."/>
            <person name="Jayaseelan J.C."/>
            <person name="Lara F."/>
            <person name="Munidasa M."/>
            <person name="Palculict T."/>
            <person name="Patil S."/>
            <person name="Pu L.-L."/>
            <person name="Saada N."/>
            <person name="Tang L."/>
            <person name="Weissenberger G."/>
            <person name="Zhu Y."/>
            <person name="Hemphill L."/>
            <person name="Shang Y."/>
            <person name="Youmans B."/>
            <person name="Ayvaz T."/>
            <person name="Ross M."/>
            <person name="Santibanez J."/>
            <person name="Aqrawi P."/>
            <person name="Gross S."/>
            <person name="Joshi V."/>
            <person name="Fowler G."/>
            <person name="Nazareth L."/>
            <person name="Reid J."/>
            <person name="Worley K."/>
            <person name="Petrosino J."/>
            <person name="Highlander S."/>
            <person name="Gibbs R."/>
        </authorList>
    </citation>
    <scope>NUCLEOTIDE SEQUENCE [LARGE SCALE GENOMIC DNA]</scope>
    <source>
        <strain evidence="4">DSM 16973</strain>
    </source>
</reference>
<evidence type="ECO:0000259" key="2">
    <source>
        <dbReference type="Pfam" id="PF00534"/>
    </source>
</evidence>
<organism evidence="4 5">
    <name type="scientific">Hoylesella marshii DSM 16973 = JCM 13450</name>
    <dbReference type="NCBI Taxonomy" id="862515"/>
    <lineage>
        <taxon>Bacteria</taxon>
        <taxon>Pseudomonadati</taxon>
        <taxon>Bacteroidota</taxon>
        <taxon>Bacteroidia</taxon>
        <taxon>Bacteroidales</taxon>
        <taxon>Prevotellaceae</taxon>
        <taxon>Hoylesella</taxon>
    </lineage>
</organism>
<proteinExistence type="predicted"/>
<dbReference type="Proteomes" id="UP000004394">
    <property type="component" value="Unassembled WGS sequence"/>
</dbReference>
<evidence type="ECO:0000256" key="1">
    <source>
        <dbReference type="ARBA" id="ARBA00022679"/>
    </source>
</evidence>
<comment type="caution">
    <text evidence="4">The sequence shown here is derived from an EMBL/GenBank/DDBJ whole genome shotgun (WGS) entry which is preliminary data.</text>
</comment>
<feature type="domain" description="Glycosyl transferase family 1" evidence="2">
    <location>
        <begin position="189"/>
        <end position="332"/>
    </location>
</feature>
<dbReference type="EMBL" id="AEEI01000051">
    <property type="protein sequence ID" value="EFM01362.1"/>
    <property type="molecule type" value="Genomic_DNA"/>
</dbReference>
<evidence type="ECO:0000313" key="5">
    <source>
        <dbReference type="Proteomes" id="UP000004394"/>
    </source>
</evidence>
<accession>E0NU95</accession>
<feature type="domain" description="Glycosyltransferase subfamily 4-like N-terminal" evidence="3">
    <location>
        <begin position="43"/>
        <end position="177"/>
    </location>
</feature>
<dbReference type="PANTHER" id="PTHR46401">
    <property type="entry name" value="GLYCOSYLTRANSFERASE WBBK-RELATED"/>
    <property type="match status" value="1"/>
</dbReference>
<dbReference type="SUPFAM" id="SSF53756">
    <property type="entry name" value="UDP-Glycosyltransferase/glycogen phosphorylase"/>
    <property type="match status" value="1"/>
</dbReference>
<dbReference type="PANTHER" id="PTHR46401:SF2">
    <property type="entry name" value="GLYCOSYLTRANSFERASE WBBK-RELATED"/>
    <property type="match status" value="1"/>
</dbReference>
<dbReference type="Gene3D" id="3.40.50.2000">
    <property type="entry name" value="Glycogen Phosphorylase B"/>
    <property type="match status" value="2"/>
</dbReference>
<keyword evidence="4" id="KW-0328">Glycosyltransferase</keyword>
<dbReference type="BioCyc" id="PMAR862515-HMP:GMOO-1773-MONOMER"/>
<dbReference type="GO" id="GO:0016757">
    <property type="term" value="F:glycosyltransferase activity"/>
    <property type="evidence" value="ECO:0007669"/>
    <property type="project" value="UniProtKB-KW"/>
</dbReference>
<dbReference type="CDD" id="cd03809">
    <property type="entry name" value="GT4_MtfB-like"/>
    <property type="match status" value="1"/>
</dbReference>
<dbReference type="GO" id="GO:0009103">
    <property type="term" value="P:lipopolysaccharide biosynthetic process"/>
    <property type="evidence" value="ECO:0007669"/>
    <property type="project" value="TreeGrafter"/>
</dbReference>
<keyword evidence="5" id="KW-1185">Reference proteome</keyword>
<protein>
    <submittedName>
        <fullName evidence="4">Glycosyltransferase, group 1 family protein</fullName>
        <ecNumber evidence="4">2.4.-.-</ecNumber>
    </submittedName>
</protein>
<name>E0NU95_9BACT</name>
<dbReference type="HOGENOM" id="CLU_009583_27_1_10"/>
<evidence type="ECO:0000313" key="4">
    <source>
        <dbReference type="EMBL" id="EFM01362.1"/>
    </source>
</evidence>
<gene>
    <name evidence="4" type="ORF">HMPREF0658_1748</name>
</gene>
<dbReference type="RefSeq" id="WP_006949988.1">
    <property type="nucleotide sequence ID" value="NZ_BAJI01000009.1"/>
</dbReference>
<dbReference type="STRING" id="862515.HMPREF0658_1748"/>
<dbReference type="EC" id="2.4.-.-" evidence="4"/>